<sequence length="369" mass="42268">MSLETSSPAHRKRPFPLLRLPYELLDTIFAYAYEDDEHPEPVCRALRQFAERRFYRDVKLVNYSFLADFCSTINESKRLAQLVRTLDLDFSCCEEENDPEEHIEPGHAQRTVTVKSFTKVLSRLIKLKSLRMVELDKQLSQVLSSTRLDSSALPELEVLDLHEIKTCVLDEGVWARRLSMLREVRLHSSVGPIRLPRAATTMQADTLALSGDGRNPWPGYELCKAFPALIAFEARDLMDRSQYLSVVHGLPRTLKRLRLEQSVDFVAPGSLDDILPEFRDLDSLYLCNGTFTLPRLTSYLVAAVNLVSLGFSIGAPLTDRFLLWLVKGPTRPAHLQTLVLDYVTCRYKLSKDAEFIDQYLSDIYSYMHF</sequence>
<dbReference type="EMBL" id="LK052946">
    <property type="protein sequence ID" value="CDR45513.1"/>
    <property type="molecule type" value="Genomic_DNA"/>
</dbReference>
<reference evidence="1" key="1">
    <citation type="journal article" date="2014" name="Genome Announc.">
        <title>Draft genome sequence of Rhodosporidium toruloides CECT1137, an oleaginous yeast of biotechnological interest.</title>
        <authorList>
            <person name="Morin N."/>
            <person name="Calcas X."/>
            <person name="Devillers H."/>
            <person name="Durrens P."/>
            <person name="Sherman D.J."/>
            <person name="Nicaud J.-M."/>
            <person name="Neuveglise C."/>
        </authorList>
    </citation>
    <scope>NUCLEOTIDE SEQUENCE</scope>
    <source>
        <strain evidence="1">CECT1137</strain>
    </source>
</reference>
<dbReference type="OrthoDB" id="2524204at2759"/>
<accession>A0A061B6B2</accession>
<organism evidence="1">
    <name type="scientific">Rhodotorula toruloides</name>
    <name type="common">Yeast</name>
    <name type="synonym">Rhodosporidium toruloides</name>
    <dbReference type="NCBI Taxonomy" id="5286"/>
    <lineage>
        <taxon>Eukaryota</taxon>
        <taxon>Fungi</taxon>
        <taxon>Dikarya</taxon>
        <taxon>Basidiomycota</taxon>
        <taxon>Pucciniomycotina</taxon>
        <taxon>Microbotryomycetes</taxon>
        <taxon>Sporidiobolales</taxon>
        <taxon>Sporidiobolaceae</taxon>
        <taxon>Rhodotorula</taxon>
    </lineage>
</organism>
<dbReference type="AlphaFoldDB" id="A0A061B6B2"/>
<protein>
    <submittedName>
        <fullName evidence="1">RHTO0S11e01244g1_1</fullName>
    </submittedName>
</protein>
<evidence type="ECO:0000313" key="1">
    <source>
        <dbReference type="EMBL" id="CDR45513.1"/>
    </source>
</evidence>
<gene>
    <name evidence="1" type="ORF">RHTO0S_11e01244g</name>
</gene>
<proteinExistence type="predicted"/>
<dbReference type="SUPFAM" id="SSF52047">
    <property type="entry name" value="RNI-like"/>
    <property type="match status" value="1"/>
</dbReference>
<name>A0A061B6B2_RHOTO</name>